<organism evidence="2">
    <name type="scientific">Saccharum hybrid</name>
    <name type="common">Sugarcane</name>
    <dbReference type="NCBI Taxonomy" id="15819"/>
    <lineage>
        <taxon>Eukaryota</taxon>
        <taxon>Viridiplantae</taxon>
        <taxon>Streptophyta</taxon>
        <taxon>Embryophyta</taxon>
        <taxon>Tracheophyta</taxon>
        <taxon>Spermatophyta</taxon>
        <taxon>Magnoliopsida</taxon>
        <taxon>Liliopsida</taxon>
        <taxon>Poales</taxon>
        <taxon>Poaceae</taxon>
        <taxon>PACMAD clade</taxon>
        <taxon>Panicoideae</taxon>
        <taxon>Andropogonodae</taxon>
        <taxon>Andropogoneae</taxon>
        <taxon>Saccharinae</taxon>
        <taxon>Saccharum</taxon>
    </lineage>
</organism>
<accession>F2QKQ7</accession>
<gene>
    <name evidence="2" type="primary">RGA-11</name>
</gene>
<keyword evidence="1" id="KW-1133">Transmembrane helix</keyword>
<sequence>PFNFFTMSLPIISNSGCELESPSTNACFLNNCQQSLFDSCFRWSGVIPPISIPTFLFRVVIIILLPFPPLTRARRYLSHFSGSSFHTSSRTRRNLLPCSLFERSSSSRFMFVVADENPLATDSIVSLVSFISSKFSETHSHILNWGKLLYSFFLVNELCSRGLKG</sequence>
<keyword evidence="1" id="KW-0472">Membrane</keyword>
<feature type="transmembrane region" description="Helical" evidence="1">
    <location>
        <begin position="46"/>
        <end position="67"/>
    </location>
</feature>
<proteinExistence type="predicted"/>
<reference evidence="2" key="1">
    <citation type="submission" date="2011-01" db="EMBL/GenBank/DDBJ databases">
        <title>Isolation of resistant gene analogs from red rot resistant and susceptible sugarcane clones.</title>
        <authorList>
            <person name="Hameed U."/>
            <person name="Pan Y.B."/>
            <person name="Iqbal J."/>
        </authorList>
    </citation>
    <scope>NUCLEOTIDE SEQUENCE</scope>
</reference>
<dbReference type="AlphaFoldDB" id="F2QKQ7"/>
<evidence type="ECO:0000256" key="1">
    <source>
        <dbReference type="SAM" id="Phobius"/>
    </source>
</evidence>
<feature type="non-terminal residue" evidence="2">
    <location>
        <position position="165"/>
    </location>
</feature>
<evidence type="ECO:0000313" key="2">
    <source>
        <dbReference type="EMBL" id="CBZ05949.1"/>
    </source>
</evidence>
<name>F2QKQ7_SACHY</name>
<keyword evidence="1" id="KW-0812">Transmembrane</keyword>
<protein>
    <submittedName>
        <fullName evidence="2">NBS-LRR resistance protein</fullName>
    </submittedName>
</protein>
<feature type="non-terminal residue" evidence="2">
    <location>
        <position position="1"/>
    </location>
</feature>
<dbReference type="EMBL" id="FR797977">
    <property type="protein sequence ID" value="CBZ05949.1"/>
    <property type="molecule type" value="Genomic_DNA"/>
</dbReference>